<dbReference type="Pfam" id="PF01478">
    <property type="entry name" value="Peptidase_A24"/>
    <property type="match status" value="1"/>
</dbReference>
<keyword evidence="3" id="KW-1133">Transmembrane helix</keyword>
<dbReference type="GO" id="GO:0004190">
    <property type="term" value="F:aspartic-type endopeptidase activity"/>
    <property type="evidence" value="ECO:0007669"/>
    <property type="project" value="InterPro"/>
</dbReference>
<keyword evidence="6" id="KW-1185">Reference proteome</keyword>
<dbReference type="RefSeq" id="WP_053926222.1">
    <property type="nucleotide sequence ID" value="NZ_LGKG01000154.1"/>
</dbReference>
<dbReference type="PATRIC" id="fig|66876.3.peg.5959"/>
<name>A0A0N1JWU4_9ACTN</name>
<evidence type="ECO:0000313" key="5">
    <source>
        <dbReference type="EMBL" id="KPC60856.1"/>
    </source>
</evidence>
<feature type="transmembrane region" description="Helical" evidence="3">
    <location>
        <begin position="157"/>
        <end position="179"/>
    </location>
</feature>
<dbReference type="GO" id="GO:0006465">
    <property type="term" value="P:signal peptide processing"/>
    <property type="evidence" value="ECO:0007669"/>
    <property type="project" value="TreeGrafter"/>
</dbReference>
<dbReference type="PANTHER" id="PTHR30487">
    <property type="entry name" value="TYPE 4 PREPILIN-LIKE PROTEINS LEADER PEPTIDE-PROCESSING ENZYME"/>
    <property type="match status" value="1"/>
</dbReference>
<comment type="similarity">
    <text evidence="1 2">Belongs to the peptidase A24 family.</text>
</comment>
<gene>
    <name evidence="5" type="ORF">ADL29_27235</name>
</gene>
<dbReference type="InterPro" id="IPR014032">
    <property type="entry name" value="Peptidase_A24A_bac"/>
</dbReference>
<feature type="transmembrane region" description="Helical" evidence="3">
    <location>
        <begin position="105"/>
        <end position="125"/>
    </location>
</feature>
<dbReference type="InterPro" id="IPR050882">
    <property type="entry name" value="Prepilin_peptidase/N-MTase"/>
</dbReference>
<dbReference type="EMBL" id="LGKG01000154">
    <property type="protein sequence ID" value="KPC60856.1"/>
    <property type="molecule type" value="Genomic_DNA"/>
</dbReference>
<dbReference type="PRINTS" id="PR00864">
    <property type="entry name" value="PREPILNPTASE"/>
</dbReference>
<dbReference type="Gene3D" id="1.20.120.1220">
    <property type="match status" value="1"/>
</dbReference>
<reference evidence="6" key="1">
    <citation type="submission" date="2015-07" db="EMBL/GenBank/DDBJ databases">
        <authorList>
            <person name="Ju K.-S."/>
            <person name="Doroghazi J.R."/>
            <person name="Metcalf W.W."/>
        </authorList>
    </citation>
    <scope>NUCLEOTIDE SEQUENCE [LARGE SCALE GENOMIC DNA]</scope>
    <source>
        <strain evidence="6">NRRL ISP-5002</strain>
    </source>
</reference>
<feature type="transmembrane region" description="Helical" evidence="3">
    <location>
        <begin position="233"/>
        <end position="253"/>
    </location>
</feature>
<evidence type="ECO:0000256" key="2">
    <source>
        <dbReference type="RuleBase" id="RU003793"/>
    </source>
</evidence>
<dbReference type="GO" id="GO:0005886">
    <property type="term" value="C:plasma membrane"/>
    <property type="evidence" value="ECO:0007669"/>
    <property type="project" value="TreeGrafter"/>
</dbReference>
<evidence type="ECO:0000259" key="4">
    <source>
        <dbReference type="Pfam" id="PF01478"/>
    </source>
</evidence>
<evidence type="ECO:0000256" key="3">
    <source>
        <dbReference type="SAM" id="Phobius"/>
    </source>
</evidence>
<comment type="caution">
    <text evidence="5">The sequence shown here is derived from an EMBL/GenBank/DDBJ whole genome shotgun (WGS) entry which is preliminary data.</text>
</comment>
<dbReference type="PANTHER" id="PTHR30487:SF0">
    <property type="entry name" value="PREPILIN LEADER PEPTIDASE_N-METHYLTRANSFERASE-RELATED"/>
    <property type="match status" value="1"/>
</dbReference>
<sequence length="254" mass="25688">MDLVLIFFGAAYGGLAGLFLPRPAYRLSVEAAESRRDHCPRGHEIAGPAGGWLGLARCDGNTPPADGGASGSGPCRYGPGRLAAPVVGALVCAALAATTGARPELVVWLVLTPPAILLALVDLTVHRLPDVLTLPLAGVMVGLLGAAALLPGSHGSWTTAVAGSLALTAVYFVLFLISPSGMGLGDVKLALSLGAVLGWYGWPVLALGTLLAFGCGALYAGALLVLRRANRRSAMAFGPFMLLGALVGVLFGGL</sequence>
<evidence type="ECO:0000256" key="1">
    <source>
        <dbReference type="ARBA" id="ARBA00005801"/>
    </source>
</evidence>
<dbReference type="InterPro" id="IPR000045">
    <property type="entry name" value="Prepilin_IV_endopep_pep"/>
</dbReference>
<dbReference type="Proteomes" id="UP000037982">
    <property type="component" value="Unassembled WGS sequence"/>
</dbReference>
<protein>
    <recommendedName>
        <fullName evidence="4">Prepilin type IV endopeptidase peptidase domain-containing protein</fullName>
    </recommendedName>
</protein>
<feature type="transmembrane region" description="Helical" evidence="3">
    <location>
        <begin position="131"/>
        <end position="150"/>
    </location>
</feature>
<keyword evidence="3" id="KW-0472">Membrane</keyword>
<organism evidence="5 6">
    <name type="scientific">Streptomyces chattanoogensis</name>
    <dbReference type="NCBI Taxonomy" id="66876"/>
    <lineage>
        <taxon>Bacteria</taxon>
        <taxon>Bacillati</taxon>
        <taxon>Actinomycetota</taxon>
        <taxon>Actinomycetes</taxon>
        <taxon>Kitasatosporales</taxon>
        <taxon>Streptomycetaceae</taxon>
        <taxon>Streptomyces</taxon>
    </lineage>
</organism>
<evidence type="ECO:0000313" key="6">
    <source>
        <dbReference type="Proteomes" id="UP000037982"/>
    </source>
</evidence>
<accession>A0A0N1JWU4</accession>
<feature type="transmembrane region" description="Helical" evidence="3">
    <location>
        <begin position="199"/>
        <end position="226"/>
    </location>
</feature>
<feature type="domain" description="Prepilin type IV endopeptidase peptidase" evidence="4">
    <location>
        <begin position="111"/>
        <end position="214"/>
    </location>
</feature>
<proteinExistence type="inferred from homology"/>
<dbReference type="AlphaFoldDB" id="A0A0N1JWU4"/>
<keyword evidence="3" id="KW-0812">Transmembrane</keyword>